<dbReference type="Pfam" id="PF04142">
    <property type="entry name" value="Nuc_sug_transp"/>
    <property type="match status" value="1"/>
</dbReference>
<feature type="transmembrane region" description="Helical" evidence="7">
    <location>
        <begin position="108"/>
        <end position="129"/>
    </location>
</feature>
<accession>A0A7M7RD57</accession>
<keyword evidence="3" id="KW-0813">Transport</keyword>
<reference evidence="8" key="2">
    <citation type="submission" date="2021-01" db="UniProtKB">
        <authorList>
            <consortium name="EnsemblMetazoa"/>
        </authorList>
    </citation>
    <scope>IDENTIFICATION</scope>
</reference>
<protein>
    <submittedName>
        <fullName evidence="8">Uncharacterized protein</fullName>
    </submittedName>
</protein>
<name>A0A7M7RD57_STRPU</name>
<dbReference type="EnsemblMetazoa" id="XM_011679227">
    <property type="protein sequence ID" value="XP_011677529"/>
    <property type="gene ID" value="LOC576323"/>
</dbReference>
<dbReference type="InterPro" id="IPR007271">
    <property type="entry name" value="Nuc_sug_transpt"/>
</dbReference>
<feature type="transmembrane region" description="Helical" evidence="7">
    <location>
        <begin position="83"/>
        <end position="102"/>
    </location>
</feature>
<proteinExistence type="inferred from homology"/>
<evidence type="ECO:0000313" key="8">
    <source>
        <dbReference type="EnsemblMetazoa" id="XP_781735"/>
    </source>
</evidence>
<dbReference type="GO" id="GO:0005459">
    <property type="term" value="F:UDP-galactose transmembrane transporter activity"/>
    <property type="evidence" value="ECO:0000318"/>
    <property type="project" value="GO_Central"/>
</dbReference>
<evidence type="ECO:0000256" key="5">
    <source>
        <dbReference type="ARBA" id="ARBA00022989"/>
    </source>
</evidence>
<dbReference type="GO" id="GO:0000139">
    <property type="term" value="C:Golgi membrane"/>
    <property type="evidence" value="ECO:0000318"/>
    <property type="project" value="GO_Central"/>
</dbReference>
<comment type="subcellular location">
    <subcellularLocation>
        <location evidence="1">Membrane</location>
        <topology evidence="1">Multi-pass membrane protein</topology>
    </subcellularLocation>
</comment>
<reference evidence="9" key="1">
    <citation type="submission" date="2015-02" db="EMBL/GenBank/DDBJ databases">
        <title>Genome sequencing for Strongylocentrotus purpuratus.</title>
        <authorList>
            <person name="Murali S."/>
            <person name="Liu Y."/>
            <person name="Vee V."/>
            <person name="English A."/>
            <person name="Wang M."/>
            <person name="Skinner E."/>
            <person name="Han Y."/>
            <person name="Muzny D.M."/>
            <person name="Worley K.C."/>
            <person name="Gibbs R.A."/>
        </authorList>
    </citation>
    <scope>NUCLEOTIDE SEQUENCE</scope>
</reference>
<evidence type="ECO:0000256" key="3">
    <source>
        <dbReference type="ARBA" id="ARBA00022597"/>
    </source>
</evidence>
<feature type="transmembrane region" description="Helical" evidence="7">
    <location>
        <begin position="256"/>
        <end position="277"/>
    </location>
</feature>
<sequence length="363" mass="40732">MMLGLSGASNWLVFICYMFFCVNHSILVTWTQNKKKGYSYNATAAILHIDALKLIVASVLALYRFSFHGVVQEISRNTRVLALYFIPAFLYALFNNLTFLNLTNFDPTSYSILMQIKIVISGVVYQVLFNRKLSAKQWLSLVFLMFGCMMHRLNPAYFAFSEPDGTDQQPEESQSGLLTFNPAIIFILVQLLCSTVAGVYTELLIKHHSKGLDIWIQNIFMYSNSIICDLILYSASGQPYDKLFLLMEGSASLADRFKVGAVICNMAAMGIVTAIFLKMLNSIIKNFATALEVIMTSLFSWIFFGIPINLFTVIAMVVILISVCVYSSNPLAEQPMLIAPRKIKTSERDDGNELVSNGTNKLH</sequence>
<feature type="transmembrane region" description="Helical" evidence="7">
    <location>
        <begin position="42"/>
        <end position="63"/>
    </location>
</feature>
<dbReference type="InterPro" id="IPR037185">
    <property type="entry name" value="EmrE-like"/>
</dbReference>
<dbReference type="InParanoid" id="A0A7M7RD57"/>
<keyword evidence="5 7" id="KW-1133">Transmembrane helix</keyword>
<dbReference type="SUPFAM" id="SSF103481">
    <property type="entry name" value="Multidrug resistance efflux transporter EmrE"/>
    <property type="match status" value="2"/>
</dbReference>
<keyword evidence="4 7" id="KW-0812">Transmembrane</keyword>
<dbReference type="GeneID" id="576323"/>
<keyword evidence="3" id="KW-0762">Sugar transport</keyword>
<evidence type="ECO:0000256" key="1">
    <source>
        <dbReference type="ARBA" id="ARBA00004141"/>
    </source>
</evidence>
<dbReference type="EnsemblMetazoa" id="XM_776642">
    <property type="protein sequence ID" value="XP_781735"/>
    <property type="gene ID" value="LOC576323"/>
</dbReference>
<dbReference type="OMA" id="CLYCREN"/>
<dbReference type="RefSeq" id="XP_781735.2">
    <property type="nucleotide sequence ID" value="XM_776642.5"/>
</dbReference>
<feature type="transmembrane region" description="Helical" evidence="7">
    <location>
        <begin position="180"/>
        <end position="203"/>
    </location>
</feature>
<dbReference type="PANTHER" id="PTHR10231">
    <property type="entry name" value="NUCLEOTIDE-SUGAR TRANSMEMBRANE TRANSPORTER"/>
    <property type="match status" value="1"/>
</dbReference>
<organism evidence="8 9">
    <name type="scientific">Strongylocentrotus purpuratus</name>
    <name type="common">Purple sea urchin</name>
    <dbReference type="NCBI Taxonomy" id="7668"/>
    <lineage>
        <taxon>Eukaryota</taxon>
        <taxon>Metazoa</taxon>
        <taxon>Echinodermata</taxon>
        <taxon>Eleutherozoa</taxon>
        <taxon>Echinozoa</taxon>
        <taxon>Echinoidea</taxon>
        <taxon>Euechinoidea</taxon>
        <taxon>Echinacea</taxon>
        <taxon>Camarodonta</taxon>
        <taxon>Echinidea</taxon>
        <taxon>Strongylocentrotidae</taxon>
        <taxon>Strongylocentrotus</taxon>
    </lineage>
</organism>
<evidence type="ECO:0000256" key="4">
    <source>
        <dbReference type="ARBA" id="ARBA00022692"/>
    </source>
</evidence>
<feature type="transmembrane region" description="Helical" evidence="7">
    <location>
        <begin position="141"/>
        <end position="160"/>
    </location>
</feature>
<comment type="similarity">
    <text evidence="2">Belongs to the nucleotide-sugar transporter family. SLC35A subfamily.</text>
</comment>
<evidence type="ECO:0000256" key="6">
    <source>
        <dbReference type="ARBA" id="ARBA00023136"/>
    </source>
</evidence>
<feature type="transmembrane region" description="Helical" evidence="7">
    <location>
        <begin position="215"/>
        <end position="236"/>
    </location>
</feature>
<evidence type="ECO:0000313" key="9">
    <source>
        <dbReference type="Proteomes" id="UP000007110"/>
    </source>
</evidence>
<dbReference type="RefSeq" id="XP_011677529.1">
    <property type="nucleotide sequence ID" value="XM_011679227.2"/>
</dbReference>
<evidence type="ECO:0000256" key="2">
    <source>
        <dbReference type="ARBA" id="ARBA00009976"/>
    </source>
</evidence>
<dbReference type="KEGG" id="spu:576323"/>
<keyword evidence="6 7" id="KW-0472">Membrane</keyword>
<dbReference type="Proteomes" id="UP000007110">
    <property type="component" value="Unassembled WGS sequence"/>
</dbReference>
<dbReference type="OrthoDB" id="419167at2759"/>
<keyword evidence="9" id="KW-1185">Reference proteome</keyword>
<dbReference type="GO" id="GO:0055085">
    <property type="term" value="P:transmembrane transport"/>
    <property type="evidence" value="ECO:0000318"/>
    <property type="project" value="GO_Central"/>
</dbReference>
<dbReference type="AlphaFoldDB" id="A0A7M7RD57"/>
<evidence type="ECO:0000256" key="7">
    <source>
        <dbReference type="SAM" id="Phobius"/>
    </source>
</evidence>
<feature type="transmembrane region" description="Helical" evidence="7">
    <location>
        <begin position="12"/>
        <end position="30"/>
    </location>
</feature>